<evidence type="ECO:0000313" key="2">
    <source>
        <dbReference type="EMBL" id="PZP50165.1"/>
    </source>
</evidence>
<dbReference type="InterPro" id="IPR010364">
    <property type="entry name" value="Uncharacterised_IM_CreD"/>
</dbReference>
<evidence type="ECO:0000256" key="1">
    <source>
        <dbReference type="SAM" id="Phobius"/>
    </source>
</evidence>
<dbReference type="PIRSF" id="PIRSF004548">
    <property type="entry name" value="CreD"/>
    <property type="match status" value="1"/>
</dbReference>
<dbReference type="AlphaFoldDB" id="A0A2W5F1R8"/>
<keyword evidence="1" id="KW-0812">Transmembrane</keyword>
<proteinExistence type="predicted"/>
<feature type="transmembrane region" description="Helical" evidence="1">
    <location>
        <begin position="359"/>
        <end position="382"/>
    </location>
</feature>
<feature type="transmembrane region" description="Helical" evidence="1">
    <location>
        <begin position="440"/>
        <end position="459"/>
    </location>
</feature>
<name>A0A2W5F1R8_9HYPH</name>
<dbReference type="Pfam" id="PF06123">
    <property type="entry name" value="CreD"/>
    <property type="match status" value="1"/>
</dbReference>
<dbReference type="EMBL" id="QFOL01000125">
    <property type="protein sequence ID" value="PZP50165.1"/>
    <property type="molecule type" value="Genomic_DNA"/>
</dbReference>
<dbReference type="PANTHER" id="PTHR30092:SF0">
    <property type="entry name" value="INNER MEMBRANE PROTEIN CRED"/>
    <property type="match status" value="1"/>
</dbReference>
<comment type="caution">
    <text evidence="2">The sequence shown here is derived from an EMBL/GenBank/DDBJ whole genome shotgun (WGS) entry which is preliminary data.</text>
</comment>
<reference evidence="2 3" key="1">
    <citation type="submission" date="2017-08" db="EMBL/GenBank/DDBJ databases">
        <title>Infants hospitalized years apart are colonized by the same room-sourced microbial strains.</title>
        <authorList>
            <person name="Brooks B."/>
            <person name="Olm M.R."/>
            <person name="Firek B.A."/>
            <person name="Baker R."/>
            <person name="Thomas B.C."/>
            <person name="Morowitz M.J."/>
            <person name="Banfield J.F."/>
        </authorList>
    </citation>
    <scope>NUCLEOTIDE SEQUENCE [LARGE SCALE GENOMIC DNA]</scope>
    <source>
        <strain evidence="2">S2_009_000_R2_73</strain>
    </source>
</reference>
<keyword evidence="1" id="KW-1133">Transmembrane helix</keyword>
<dbReference type="PANTHER" id="PTHR30092">
    <property type="entry name" value="INNER MEMBRANE PROTEIN CRED"/>
    <property type="match status" value="1"/>
</dbReference>
<feature type="transmembrane region" description="Helical" evidence="1">
    <location>
        <begin position="334"/>
        <end position="352"/>
    </location>
</feature>
<accession>A0A2W5F1R8</accession>
<keyword evidence="1" id="KW-0472">Membrane</keyword>
<protein>
    <submittedName>
        <fullName evidence="2">Cell envelope integrity protein CreD</fullName>
    </submittedName>
</protein>
<organism evidence="2 3">
    <name type="scientific">Agrobacterium fabrum</name>
    <dbReference type="NCBI Taxonomy" id="1176649"/>
    <lineage>
        <taxon>Bacteria</taxon>
        <taxon>Pseudomonadati</taxon>
        <taxon>Pseudomonadota</taxon>
        <taxon>Alphaproteobacteria</taxon>
        <taxon>Hyphomicrobiales</taxon>
        <taxon>Rhizobiaceae</taxon>
        <taxon>Rhizobium/Agrobacterium group</taxon>
        <taxon>Agrobacterium</taxon>
        <taxon>Agrobacterium tumefaciens complex</taxon>
    </lineage>
</organism>
<feature type="transmembrane region" description="Helical" evidence="1">
    <location>
        <begin position="415"/>
        <end position="434"/>
    </location>
</feature>
<sequence length="489" mass="52228">MVHETEKNLAPAGGQVSPVPPRGSFAVSLRSPGAKFLMIGFISMVLVVPLLLVWGLTEERASRAEDVSGRIASGWGGDQVVNGPYLAVPFDVERRREVDGRSIVDRTTEWVLVMPETLDVTASLKTEERRLSIYSLPVYNGDLVLNGRFGSGILQDLARFSGTPRLDSAILVLSIQDITGIRSSAGVRINGGPVLPFDPGMRDISAMTTHDGPGAPVRSDAGVHRSIEKSLVETGFAFDIAFSLNGSGSFAVAPAGQTTSFAAKADWPHPGFEGLFLPEQKTVTATDFEANWTIPYLARGVDRVVEGTRLPLSNSLMTINLVEPVKFYQIIARTLKYSIGFISLVFLAVFIVELKGGAAVHWIQYVLTGLALIVFYVLLLALSEHTGFMVAYATASISTAALIAFYLGSATNSSMNGMVLFAVLAVAYGVMYLVLNEDEYALLAGAVISFIAIAATMFATRRVDWSGAAALRPRNGADHAVSSGSTGSV</sequence>
<dbReference type="NCBIfam" id="NF008712">
    <property type="entry name" value="PRK11715.1-1"/>
    <property type="match status" value="1"/>
</dbReference>
<gene>
    <name evidence="2" type="ORF">DI595_11855</name>
</gene>
<evidence type="ECO:0000313" key="3">
    <source>
        <dbReference type="Proteomes" id="UP000249769"/>
    </source>
</evidence>
<feature type="transmembrane region" description="Helical" evidence="1">
    <location>
        <begin position="36"/>
        <end position="56"/>
    </location>
</feature>
<dbReference type="GO" id="GO:0005886">
    <property type="term" value="C:plasma membrane"/>
    <property type="evidence" value="ECO:0007669"/>
    <property type="project" value="TreeGrafter"/>
</dbReference>
<feature type="transmembrane region" description="Helical" evidence="1">
    <location>
        <begin position="388"/>
        <end position="408"/>
    </location>
</feature>
<dbReference type="Proteomes" id="UP000249769">
    <property type="component" value="Unassembled WGS sequence"/>
</dbReference>